<keyword evidence="1" id="KW-0378">Hydrolase</keyword>
<sequence>IMNQAELLQYQELVEADLLYQYLDELTLNDETQREGHAAKVYFNALFGKSFSREQDNAINAALNYGYAILLSAVNV</sequence>
<dbReference type="AlphaFoldDB" id="W1XND5"/>
<protein>
    <submittedName>
        <fullName evidence="1">CRISPR-associated endonuclease Cas1, NMENI subtype</fullName>
    </submittedName>
</protein>
<comment type="caution">
    <text evidence="1">The sequence shown here is derived from an EMBL/GenBank/DDBJ whole genome shotgun (WGS) entry which is preliminary data.</text>
</comment>
<organism evidence="1">
    <name type="scientific">human gut metagenome</name>
    <dbReference type="NCBI Taxonomy" id="408170"/>
    <lineage>
        <taxon>unclassified sequences</taxon>
        <taxon>metagenomes</taxon>
        <taxon>organismal metagenomes</taxon>
    </lineage>
</organism>
<dbReference type="GO" id="GO:0004519">
    <property type="term" value="F:endonuclease activity"/>
    <property type="evidence" value="ECO:0007669"/>
    <property type="project" value="UniProtKB-KW"/>
</dbReference>
<keyword evidence="1" id="KW-0255">Endonuclease</keyword>
<evidence type="ECO:0000313" key="1">
    <source>
        <dbReference type="EMBL" id="ETJ30980.1"/>
    </source>
</evidence>
<accession>W1XND5</accession>
<reference evidence="1" key="1">
    <citation type="submission" date="2013-12" db="EMBL/GenBank/DDBJ databases">
        <title>A Varibaculum cambriense genome reconstructed from a premature infant gut community with otherwise low bacterial novelty that shifts toward anaerobic metabolism during the third week of life.</title>
        <authorList>
            <person name="Brown C.T."/>
            <person name="Sharon I."/>
            <person name="Thomas B.C."/>
            <person name="Castelle C.J."/>
            <person name="Morowitz M.J."/>
            <person name="Banfield J.F."/>
        </authorList>
    </citation>
    <scope>NUCLEOTIDE SEQUENCE</scope>
</reference>
<keyword evidence="1" id="KW-0540">Nuclease</keyword>
<gene>
    <name evidence="1" type="ORF">Q604_UNBC14510G0001</name>
</gene>
<feature type="non-terminal residue" evidence="1">
    <location>
        <position position="1"/>
    </location>
</feature>
<proteinExistence type="predicted"/>
<name>W1XND5_9ZZZZ</name>
<dbReference type="InterPro" id="IPR042206">
    <property type="entry name" value="CRISPR-assoc_Cas1_C"/>
</dbReference>
<dbReference type="EMBL" id="AZMM01014510">
    <property type="protein sequence ID" value="ETJ30980.1"/>
    <property type="molecule type" value="Genomic_DNA"/>
</dbReference>
<dbReference type="Gene3D" id="1.20.120.920">
    <property type="entry name" value="CRISPR-associated endonuclease Cas1, C-terminal domain"/>
    <property type="match status" value="1"/>
</dbReference>